<evidence type="ECO:0000313" key="2">
    <source>
        <dbReference type="Proteomes" id="UP000316196"/>
    </source>
</evidence>
<dbReference type="AlphaFoldDB" id="A0A542ZB58"/>
<gene>
    <name evidence="1" type="ORF">FB460_1372</name>
</gene>
<dbReference type="Proteomes" id="UP000316196">
    <property type="component" value="Unassembled WGS sequence"/>
</dbReference>
<comment type="caution">
    <text evidence="1">The sequence shown here is derived from an EMBL/GenBank/DDBJ whole genome shotgun (WGS) entry which is preliminary data.</text>
</comment>
<sequence>MDDEQVTASLAPPEATGVEDIDAALQAVHEADPADRVEALEQAHERLRDILNDG</sequence>
<dbReference type="EMBL" id="VFOR01000002">
    <property type="protein sequence ID" value="TQL57542.1"/>
    <property type="molecule type" value="Genomic_DNA"/>
</dbReference>
<evidence type="ECO:0000313" key="1">
    <source>
        <dbReference type="EMBL" id="TQL57542.1"/>
    </source>
</evidence>
<accession>A0A542ZB58</accession>
<reference evidence="1 2" key="1">
    <citation type="submission" date="2019-06" db="EMBL/GenBank/DDBJ databases">
        <title>Sequencing the genomes of 1000 actinobacteria strains.</title>
        <authorList>
            <person name="Klenk H.-P."/>
        </authorList>
    </citation>
    <scope>NUCLEOTIDE SEQUENCE [LARGE SCALE GENOMIC DNA]</scope>
    <source>
        <strain evidence="1 2">DSM 8251</strain>
    </source>
</reference>
<dbReference type="RefSeq" id="WP_170209989.1">
    <property type="nucleotide sequence ID" value="NZ_BAAAMD010000003.1"/>
</dbReference>
<proteinExistence type="predicted"/>
<name>A0A542ZB58_9ACTN</name>
<keyword evidence="2" id="KW-1185">Reference proteome</keyword>
<organism evidence="1 2">
    <name type="scientific">Propioniferax innocua</name>
    <dbReference type="NCBI Taxonomy" id="1753"/>
    <lineage>
        <taxon>Bacteria</taxon>
        <taxon>Bacillati</taxon>
        <taxon>Actinomycetota</taxon>
        <taxon>Actinomycetes</taxon>
        <taxon>Propionibacteriales</taxon>
        <taxon>Propionibacteriaceae</taxon>
        <taxon>Propioniferax</taxon>
    </lineage>
</organism>
<protein>
    <submittedName>
        <fullName evidence="1">Uncharacterized protein</fullName>
    </submittedName>
</protein>